<proteinExistence type="predicted"/>
<name>C0CR62_BLAHS</name>
<dbReference type="EMBL" id="ACBZ01000178">
    <property type="protein sequence ID" value="EEG47728.1"/>
    <property type="molecule type" value="Genomic_DNA"/>
</dbReference>
<evidence type="ECO:0000256" key="1">
    <source>
        <dbReference type="ARBA" id="ARBA00004651"/>
    </source>
</evidence>
<evidence type="ECO:0000256" key="5">
    <source>
        <dbReference type="ARBA" id="ARBA00023136"/>
    </source>
</evidence>
<dbReference type="PATRIC" id="fig|476272.21.peg.47"/>
<evidence type="ECO:0000256" key="3">
    <source>
        <dbReference type="ARBA" id="ARBA00022692"/>
    </source>
</evidence>
<feature type="transmembrane region" description="Helical" evidence="6">
    <location>
        <begin position="80"/>
        <end position="98"/>
    </location>
</feature>
<dbReference type="CDD" id="cd06579">
    <property type="entry name" value="TM_PBP1_transp_AraH_like"/>
    <property type="match status" value="1"/>
</dbReference>
<gene>
    <name evidence="7" type="ORF">RUMHYD_03375</name>
</gene>
<keyword evidence="8" id="KW-1185">Reference proteome</keyword>
<organism evidence="7 8">
    <name type="scientific">Blautia hydrogenotrophica (strain DSM 10507 / JCM 14656 / S5a33)</name>
    <name type="common">Ruminococcus hydrogenotrophicus</name>
    <dbReference type="NCBI Taxonomy" id="476272"/>
    <lineage>
        <taxon>Bacteria</taxon>
        <taxon>Bacillati</taxon>
        <taxon>Bacillota</taxon>
        <taxon>Clostridia</taxon>
        <taxon>Lachnospirales</taxon>
        <taxon>Lachnospiraceae</taxon>
        <taxon>Blautia</taxon>
    </lineage>
</organism>
<feature type="transmembrane region" description="Helical" evidence="6">
    <location>
        <begin position="27"/>
        <end position="49"/>
    </location>
</feature>
<feature type="transmembrane region" description="Helical" evidence="6">
    <location>
        <begin position="216"/>
        <end position="238"/>
    </location>
</feature>
<reference evidence="7 8" key="2">
    <citation type="submission" date="2009-02" db="EMBL/GenBank/DDBJ databases">
        <title>Draft genome sequence of Blautia hydrogenotrophica DSM 10507 (Ruminococcus hydrogenotrophicus DSM 10507).</title>
        <authorList>
            <person name="Sudarsanam P."/>
            <person name="Ley R."/>
            <person name="Guruge J."/>
            <person name="Turnbaugh P.J."/>
            <person name="Mahowald M."/>
            <person name="Liep D."/>
            <person name="Gordon J."/>
        </authorList>
    </citation>
    <scope>NUCLEOTIDE SEQUENCE [LARGE SCALE GENOMIC DNA]</scope>
    <source>
        <strain evidence="8">DSM 10507 / JCM 14656 / S5a33</strain>
    </source>
</reference>
<comment type="caution">
    <text evidence="7">The sequence shown here is derived from an EMBL/GenBank/DDBJ whole genome shotgun (WGS) entry which is preliminary data.</text>
</comment>
<feature type="transmembrane region" description="Helical" evidence="6">
    <location>
        <begin position="132"/>
        <end position="149"/>
    </location>
</feature>
<evidence type="ECO:0008006" key="9">
    <source>
        <dbReference type="Google" id="ProtNLM"/>
    </source>
</evidence>
<feature type="transmembrane region" description="Helical" evidence="6">
    <location>
        <begin position="250"/>
        <end position="267"/>
    </location>
</feature>
<dbReference type="eggNOG" id="COG1172">
    <property type="taxonomic scope" value="Bacteria"/>
</dbReference>
<comment type="subcellular location">
    <subcellularLocation>
        <location evidence="1">Cell membrane</location>
        <topology evidence="1">Multi-pass membrane protein</topology>
    </subcellularLocation>
</comment>
<sequence>MANENAKAVSKEKELNKFSKMARLRRLLPVVGLIAIFILFNALTGGRMISNMNLVLSQVYVTMIASMGVFFVMSMGGLDFSQGSILGIASIVVCTLSQSYGLPIAILGGIVTGAAIGAINGFFYVNRKIKSFIVTICTMFLFRGVIKYLTTDAPVAGSATLINYDTTVLKLTCTLIVLVIGFIVFRYTKFGIYLKAIGAGEKAAKFAGIRTDKMKFLIYVLAGAITGFAAFINVIKVGSVTSSGGNQLETQILIALVLGGMPISGGANVRFENIIVGSMLFIVLQSGLTMMGISTQMLQLIEGIVFLVFVAVFADRKSLQVVK</sequence>
<feature type="transmembrane region" description="Helical" evidence="6">
    <location>
        <begin position="104"/>
        <end position="125"/>
    </location>
</feature>
<dbReference type="InterPro" id="IPR001851">
    <property type="entry name" value="ABC_transp_permease"/>
</dbReference>
<evidence type="ECO:0000256" key="6">
    <source>
        <dbReference type="SAM" id="Phobius"/>
    </source>
</evidence>
<reference evidence="7 8" key="1">
    <citation type="submission" date="2009-01" db="EMBL/GenBank/DDBJ databases">
        <authorList>
            <person name="Fulton L."/>
            <person name="Clifton S."/>
            <person name="Fulton B."/>
            <person name="Xu J."/>
            <person name="Minx P."/>
            <person name="Pepin K.H."/>
            <person name="Johnson M."/>
            <person name="Bhonagiri V."/>
            <person name="Nash W.E."/>
            <person name="Mardis E.R."/>
            <person name="Wilson R.K."/>
        </authorList>
    </citation>
    <scope>NUCLEOTIDE SEQUENCE [LARGE SCALE GENOMIC DNA]</scope>
    <source>
        <strain evidence="8">DSM 10507 / JCM 14656 / S5a33</strain>
    </source>
</reference>
<evidence type="ECO:0000256" key="4">
    <source>
        <dbReference type="ARBA" id="ARBA00022989"/>
    </source>
</evidence>
<evidence type="ECO:0000256" key="2">
    <source>
        <dbReference type="ARBA" id="ARBA00022475"/>
    </source>
</evidence>
<keyword evidence="2" id="KW-1003">Cell membrane</keyword>
<dbReference type="HOGENOM" id="CLU_028880_2_2_9"/>
<dbReference type="AlphaFoldDB" id="C0CR62"/>
<keyword evidence="5 6" id="KW-0472">Membrane</keyword>
<dbReference type="GO" id="GO:0005886">
    <property type="term" value="C:plasma membrane"/>
    <property type="evidence" value="ECO:0007669"/>
    <property type="project" value="UniProtKB-SubCell"/>
</dbReference>
<dbReference type="GO" id="GO:0022857">
    <property type="term" value="F:transmembrane transporter activity"/>
    <property type="evidence" value="ECO:0007669"/>
    <property type="project" value="InterPro"/>
</dbReference>
<keyword evidence="3 6" id="KW-0812">Transmembrane</keyword>
<accession>C0CR62</accession>
<dbReference type="RefSeq" id="WP_005951666.1">
    <property type="nucleotide sequence ID" value="NZ_CP136423.1"/>
</dbReference>
<feature type="transmembrane region" description="Helical" evidence="6">
    <location>
        <begin position="169"/>
        <end position="187"/>
    </location>
</feature>
<feature type="transmembrane region" description="Helical" evidence="6">
    <location>
        <begin position="274"/>
        <end position="291"/>
    </location>
</feature>
<dbReference type="Pfam" id="PF02653">
    <property type="entry name" value="BPD_transp_2"/>
    <property type="match status" value="1"/>
</dbReference>
<evidence type="ECO:0000313" key="8">
    <source>
        <dbReference type="Proteomes" id="UP000003100"/>
    </source>
</evidence>
<feature type="transmembrane region" description="Helical" evidence="6">
    <location>
        <begin position="55"/>
        <end position="73"/>
    </location>
</feature>
<protein>
    <recommendedName>
        <fullName evidence="9">Ribose transport system permease protein rbsC</fullName>
    </recommendedName>
</protein>
<dbReference type="Proteomes" id="UP000003100">
    <property type="component" value="Unassembled WGS sequence"/>
</dbReference>
<evidence type="ECO:0000313" key="7">
    <source>
        <dbReference type="EMBL" id="EEG47728.1"/>
    </source>
</evidence>
<dbReference type="GeneID" id="86823205"/>
<dbReference type="PANTHER" id="PTHR32196">
    <property type="entry name" value="ABC TRANSPORTER PERMEASE PROTEIN YPHD-RELATED-RELATED"/>
    <property type="match status" value="1"/>
</dbReference>
<feature type="transmembrane region" description="Helical" evidence="6">
    <location>
        <begin position="297"/>
        <end position="314"/>
    </location>
</feature>
<keyword evidence="4 6" id="KW-1133">Transmembrane helix</keyword>